<reference evidence="2 3" key="2">
    <citation type="journal article" date="2022" name="Mar. Drugs">
        <title>Bioassay-Guided Fractionation Leads to the Detection of Cholic Acid Generated by the Rare Thalassomonas sp.</title>
        <authorList>
            <person name="Pheiffer F."/>
            <person name="Schneider Y.K."/>
            <person name="Hansen E.H."/>
            <person name="Andersen J.H."/>
            <person name="Isaksson J."/>
            <person name="Busche T."/>
            <person name="R C."/>
            <person name="Kalinowski J."/>
            <person name="Zyl L.V."/>
            <person name="Trindade M."/>
        </authorList>
    </citation>
    <scope>NUCLEOTIDE SEQUENCE [LARGE SCALE GENOMIC DNA]</scope>
    <source>
        <strain evidence="2 3">A5K-106</strain>
    </source>
</reference>
<sequence length="280" mass="33529">MKKRLFVFLFVIPLALSGCSTQFVYNNIDWLIHWYLDDYVDLTKSQKKRFDGKMQLWLSWHKNTELASYQAQLTELKRAISEEVLTPRLWLHHSQLAREHWFRFRNTLSPDLLELAMELSNEQIEELFAALEQKTQAWQQERAGKSHEALSRLRAKELTDRIKPWTGKLNQAQKQLIADYSRQHISSFQSFIQYRRNWQARAKALLLDRESQDFKPLFLQLLTEPERFRPPELTRTWAVNRQLRAQLMSDLHASLTVKQKRRLNHKLTDLIEDLTELQEE</sequence>
<dbReference type="Pfam" id="PF19795">
    <property type="entry name" value="DUF6279"/>
    <property type="match status" value="1"/>
</dbReference>
<protein>
    <recommendedName>
        <fullName evidence="4">Lipoprotein</fullName>
    </recommendedName>
</protein>
<keyword evidence="1" id="KW-0732">Signal</keyword>
<name>A0AAE9YPJ3_9GAMM</name>
<organism evidence="2 3">
    <name type="scientific">Thalassomonas actiniarum</name>
    <dbReference type="NCBI Taxonomy" id="485447"/>
    <lineage>
        <taxon>Bacteria</taxon>
        <taxon>Pseudomonadati</taxon>
        <taxon>Pseudomonadota</taxon>
        <taxon>Gammaproteobacteria</taxon>
        <taxon>Alteromonadales</taxon>
        <taxon>Colwelliaceae</taxon>
        <taxon>Thalassomonas</taxon>
    </lineage>
</organism>
<feature type="chain" id="PRO_5042152681" description="Lipoprotein" evidence="1">
    <location>
        <begin position="18"/>
        <end position="280"/>
    </location>
</feature>
<dbReference type="EMBL" id="CP059735">
    <property type="protein sequence ID" value="WDD97848.1"/>
    <property type="molecule type" value="Genomic_DNA"/>
</dbReference>
<gene>
    <name evidence="2" type="ORF">SG35_021510</name>
</gene>
<evidence type="ECO:0000313" key="3">
    <source>
        <dbReference type="Proteomes" id="UP000032568"/>
    </source>
</evidence>
<feature type="signal peptide" evidence="1">
    <location>
        <begin position="1"/>
        <end position="17"/>
    </location>
</feature>
<keyword evidence="3" id="KW-1185">Reference proteome</keyword>
<dbReference type="AlphaFoldDB" id="A0AAE9YPJ3"/>
<evidence type="ECO:0008006" key="4">
    <source>
        <dbReference type="Google" id="ProtNLM"/>
    </source>
</evidence>
<dbReference type="PIRSF" id="PIRSF028200">
    <property type="entry name" value="UCP028200"/>
    <property type="match status" value="1"/>
</dbReference>
<evidence type="ECO:0000313" key="2">
    <source>
        <dbReference type="EMBL" id="WDD97848.1"/>
    </source>
</evidence>
<dbReference type="Proteomes" id="UP000032568">
    <property type="component" value="Chromosome"/>
</dbReference>
<dbReference type="InterPro" id="IPR016875">
    <property type="entry name" value="UCP028200"/>
</dbReference>
<dbReference type="KEGG" id="tact:SG35_021510"/>
<accession>A0AAE9YPJ3</accession>
<proteinExistence type="predicted"/>
<dbReference type="RefSeq" id="WP_044832090.1">
    <property type="nucleotide sequence ID" value="NZ_CP059735.1"/>
</dbReference>
<reference evidence="2 3" key="1">
    <citation type="journal article" date="2015" name="Genome Announc.">
        <title>Draft Genome Sequences of Marine Isolates of Thalassomonas viridans and Thalassomonas actiniarum.</title>
        <authorList>
            <person name="Olonade I."/>
            <person name="van Zyl L.J."/>
            <person name="Trindade M."/>
        </authorList>
    </citation>
    <scope>NUCLEOTIDE SEQUENCE [LARGE SCALE GENOMIC DNA]</scope>
    <source>
        <strain evidence="2 3">A5K-106</strain>
    </source>
</reference>
<evidence type="ECO:0000256" key="1">
    <source>
        <dbReference type="SAM" id="SignalP"/>
    </source>
</evidence>
<dbReference type="PROSITE" id="PS51257">
    <property type="entry name" value="PROKAR_LIPOPROTEIN"/>
    <property type="match status" value="1"/>
</dbReference>